<dbReference type="EMBL" id="VWNA01000001">
    <property type="protein sequence ID" value="MQT11352.1"/>
    <property type="molecule type" value="Genomic_DNA"/>
</dbReference>
<keyword evidence="2" id="KW-1185">Reference proteome</keyword>
<organism evidence="1 2">
    <name type="scientific">Segnochrobactrum spirostomi</name>
    <dbReference type="NCBI Taxonomy" id="2608987"/>
    <lineage>
        <taxon>Bacteria</taxon>
        <taxon>Pseudomonadati</taxon>
        <taxon>Pseudomonadota</taxon>
        <taxon>Alphaproteobacteria</taxon>
        <taxon>Hyphomicrobiales</taxon>
        <taxon>Segnochrobactraceae</taxon>
        <taxon>Segnochrobactrum</taxon>
    </lineage>
</organism>
<sequence length="126" mass="13305">MPTPIRPVKAGAAAKKGADLKQAVTANRLSDGLVIFLAAGERWTEHVAEAEVFTDPAALEAALDFGKRCVAERLLVEPYPIDVTLEAEGPVPSKLREWIRAFGPTARTDVVAPEPVAPAPAPEAVA</sequence>
<proteinExistence type="predicted"/>
<protein>
    <submittedName>
        <fullName evidence="1">DUF2849 domain-containing protein</fullName>
    </submittedName>
</protein>
<reference evidence="1 2" key="1">
    <citation type="submission" date="2019-09" db="EMBL/GenBank/DDBJ databases">
        <title>Segnochrobactrum spirostomi gen. nov., sp. nov., isolated from the ciliate Spirostomum cf. yagiui and description of a novel family, Segnochrobactraceae fam. nov. within the order Rhizobiales of the class Alphaproteobacteria.</title>
        <authorList>
            <person name="Akter S."/>
            <person name="Shazib S.U.A."/>
            <person name="Shin M.K."/>
        </authorList>
    </citation>
    <scope>NUCLEOTIDE SEQUENCE [LARGE SCALE GENOMIC DNA]</scope>
    <source>
        <strain evidence="1 2">Sp-1</strain>
    </source>
</reference>
<dbReference type="Pfam" id="PF11011">
    <property type="entry name" value="DUF2849"/>
    <property type="match status" value="1"/>
</dbReference>
<name>A0A6A7Y0K5_9HYPH</name>
<dbReference type="RefSeq" id="WP_153477927.1">
    <property type="nucleotide sequence ID" value="NZ_VWNA01000001.1"/>
</dbReference>
<dbReference type="AlphaFoldDB" id="A0A6A7Y0K5"/>
<evidence type="ECO:0000313" key="2">
    <source>
        <dbReference type="Proteomes" id="UP000332515"/>
    </source>
</evidence>
<evidence type="ECO:0000313" key="1">
    <source>
        <dbReference type="EMBL" id="MQT11352.1"/>
    </source>
</evidence>
<accession>A0A6A7Y0K5</accession>
<dbReference type="InterPro" id="IPR021270">
    <property type="entry name" value="DUF2849"/>
</dbReference>
<gene>
    <name evidence="1" type="ORF">F0357_01420</name>
</gene>
<dbReference type="Proteomes" id="UP000332515">
    <property type="component" value="Unassembled WGS sequence"/>
</dbReference>
<comment type="caution">
    <text evidence="1">The sequence shown here is derived from an EMBL/GenBank/DDBJ whole genome shotgun (WGS) entry which is preliminary data.</text>
</comment>